<dbReference type="EMBL" id="BDSA01000001">
    <property type="protein sequence ID" value="GBE59702.1"/>
    <property type="molecule type" value="Genomic_DNA"/>
</dbReference>
<sequence length="82" mass="9081">MLNGLAELAKFCIRLRDSEECLQLLGPLRACFNLGFGGQSPSDHESTRLVQAVKRDDIEQPKRPIDEEAEHAGDSSEAEEIV</sequence>
<evidence type="ECO:0000313" key="3">
    <source>
        <dbReference type="Proteomes" id="UP000236319"/>
    </source>
</evidence>
<dbReference type="Proteomes" id="UP000236319">
    <property type="component" value="Unassembled WGS sequence"/>
</dbReference>
<evidence type="ECO:0000313" key="2">
    <source>
        <dbReference type="EMBL" id="GBE59702.1"/>
    </source>
</evidence>
<dbReference type="RefSeq" id="XP_028865945.1">
    <property type="nucleotide sequence ID" value="XM_029010112.1"/>
</dbReference>
<dbReference type="AlphaFoldDB" id="A0A2H6K9M2"/>
<proteinExistence type="predicted"/>
<dbReference type="VEuPathDB" id="PiroplasmaDB:BOVATA_011950"/>
<feature type="region of interest" description="Disordered" evidence="1">
    <location>
        <begin position="55"/>
        <end position="82"/>
    </location>
</feature>
<protein>
    <submittedName>
        <fullName evidence="2">Phosphoesterase, putative</fullName>
    </submittedName>
</protein>
<reference evidence="2 3" key="1">
    <citation type="journal article" date="2017" name="BMC Genomics">
        <title>Whole-genome assembly of Babesia ovata and comparative genomics between closely related pathogens.</title>
        <authorList>
            <person name="Yamagishi J."/>
            <person name="Asada M."/>
            <person name="Hakimi H."/>
            <person name="Tanaka T.Q."/>
            <person name="Sugimoto C."/>
            <person name="Kawazu S."/>
        </authorList>
    </citation>
    <scope>NUCLEOTIDE SEQUENCE [LARGE SCALE GENOMIC DNA]</scope>
    <source>
        <strain evidence="2 3">Miyake</strain>
    </source>
</reference>
<keyword evidence="3" id="KW-1185">Reference proteome</keyword>
<organism evidence="2 3">
    <name type="scientific">Babesia ovata</name>
    <dbReference type="NCBI Taxonomy" id="189622"/>
    <lineage>
        <taxon>Eukaryota</taxon>
        <taxon>Sar</taxon>
        <taxon>Alveolata</taxon>
        <taxon>Apicomplexa</taxon>
        <taxon>Aconoidasida</taxon>
        <taxon>Piroplasmida</taxon>
        <taxon>Babesiidae</taxon>
        <taxon>Babesia</taxon>
    </lineage>
</organism>
<name>A0A2H6K9M2_9APIC</name>
<feature type="compositionally biased region" description="Basic and acidic residues" evidence="1">
    <location>
        <begin position="55"/>
        <end position="74"/>
    </location>
</feature>
<comment type="caution">
    <text evidence="2">The sequence shown here is derived from an EMBL/GenBank/DDBJ whole genome shotgun (WGS) entry which is preliminary data.</text>
</comment>
<dbReference type="GeneID" id="39873472"/>
<accession>A0A2H6K9M2</accession>
<gene>
    <name evidence="2" type="ORF">BOVATA_011950</name>
</gene>
<evidence type="ECO:0000256" key="1">
    <source>
        <dbReference type="SAM" id="MobiDB-lite"/>
    </source>
</evidence>